<keyword evidence="6" id="KW-1185">Reference proteome</keyword>
<keyword evidence="1" id="KW-0547">Nucleotide-binding</keyword>
<evidence type="ECO:0000256" key="1">
    <source>
        <dbReference type="ARBA" id="ARBA00022741"/>
    </source>
</evidence>
<dbReference type="Pfam" id="PF22936">
    <property type="entry name" value="Pol_BBD"/>
    <property type="match status" value="1"/>
</dbReference>
<name>A0A8J5FG67_ZINOF</name>
<dbReference type="EMBL" id="JACMSC010000015">
    <property type="protein sequence ID" value="KAG6484973.1"/>
    <property type="molecule type" value="Genomic_DNA"/>
</dbReference>
<protein>
    <recommendedName>
        <fullName evidence="4">CCHC-type domain-containing protein</fullName>
    </recommendedName>
</protein>
<sequence>MESAAQRRLRAISGHLIASSDPDKTSNLSINTTVGEFVLAQGYSVVFPEKLQTGKWNVYRSARSPLKLVSRHAVETFRNYKYLGTRIRMDGTVGEYKWMTYGEAGTSRSAVGSGLIYHGIPRGACIGLYFINRPEWIILDHACSAYSYISVPLYDTLGIGTSAGPDAVQYIVNHASVEVIFCVPQTLSTLKPSYIFVLQLLIFLSQMSSVRLIVVVGGIDEKMPSISSATSVKIITYSKLISEVTKEMWDYLQRIYHQDNIARRFQIELEISNFNQGLSKEISEVVNVAYAAQGKNRGKGQMQCYSCKEFGHIARNCDPTTISSTSTIAGTNQPITTPEMVQQMIITAFSTLGLHGQGKIISSPWFVDFGASNHMTGSPDWLHNLQKYTCKQNIQIANGSNLLITAIGDIGLSFWHVFVSPRLSTSLISAGQLVDNNRDVNFFRRGCLVQDGQGR</sequence>
<organism evidence="5 6">
    <name type="scientific">Zingiber officinale</name>
    <name type="common">Ginger</name>
    <name type="synonym">Amomum zingiber</name>
    <dbReference type="NCBI Taxonomy" id="94328"/>
    <lineage>
        <taxon>Eukaryota</taxon>
        <taxon>Viridiplantae</taxon>
        <taxon>Streptophyta</taxon>
        <taxon>Embryophyta</taxon>
        <taxon>Tracheophyta</taxon>
        <taxon>Spermatophyta</taxon>
        <taxon>Magnoliopsida</taxon>
        <taxon>Liliopsida</taxon>
        <taxon>Zingiberales</taxon>
        <taxon>Zingiberaceae</taxon>
        <taxon>Zingiber</taxon>
    </lineage>
</organism>
<keyword evidence="3" id="KW-0479">Metal-binding</keyword>
<dbReference type="Pfam" id="PF00501">
    <property type="entry name" value="AMP-binding"/>
    <property type="match status" value="1"/>
</dbReference>
<dbReference type="Pfam" id="PF00098">
    <property type="entry name" value="zf-CCHC"/>
    <property type="match status" value="1"/>
</dbReference>
<dbReference type="InterPro" id="IPR042099">
    <property type="entry name" value="ANL_N_sf"/>
</dbReference>
<evidence type="ECO:0000256" key="2">
    <source>
        <dbReference type="ARBA" id="ARBA00022840"/>
    </source>
</evidence>
<dbReference type="Proteomes" id="UP000734854">
    <property type="component" value="Unassembled WGS sequence"/>
</dbReference>
<keyword evidence="2" id="KW-0067">ATP-binding</keyword>
<comment type="caution">
    <text evidence="5">The sequence shown here is derived from an EMBL/GenBank/DDBJ whole genome shotgun (WGS) entry which is preliminary data.</text>
</comment>
<evidence type="ECO:0000313" key="5">
    <source>
        <dbReference type="EMBL" id="KAG6484973.1"/>
    </source>
</evidence>
<dbReference type="PANTHER" id="PTHR43272:SF33">
    <property type="entry name" value="AMP-BINDING DOMAIN-CONTAINING PROTEIN-RELATED"/>
    <property type="match status" value="1"/>
</dbReference>
<evidence type="ECO:0000313" key="6">
    <source>
        <dbReference type="Proteomes" id="UP000734854"/>
    </source>
</evidence>
<dbReference type="GO" id="GO:0008270">
    <property type="term" value="F:zinc ion binding"/>
    <property type="evidence" value="ECO:0007669"/>
    <property type="project" value="UniProtKB-KW"/>
</dbReference>
<keyword evidence="3" id="KW-0863">Zinc-finger</keyword>
<dbReference type="GO" id="GO:0005783">
    <property type="term" value="C:endoplasmic reticulum"/>
    <property type="evidence" value="ECO:0007669"/>
    <property type="project" value="TreeGrafter"/>
</dbReference>
<evidence type="ECO:0000259" key="4">
    <source>
        <dbReference type="PROSITE" id="PS50158"/>
    </source>
</evidence>
<dbReference type="SUPFAM" id="SSF56801">
    <property type="entry name" value="Acetyl-CoA synthetase-like"/>
    <property type="match status" value="1"/>
</dbReference>
<dbReference type="GO" id="GO:0004467">
    <property type="term" value="F:long-chain fatty acid-CoA ligase activity"/>
    <property type="evidence" value="ECO:0007669"/>
    <property type="project" value="TreeGrafter"/>
</dbReference>
<dbReference type="GO" id="GO:0003676">
    <property type="term" value="F:nucleic acid binding"/>
    <property type="evidence" value="ECO:0007669"/>
    <property type="project" value="InterPro"/>
</dbReference>
<dbReference type="Gene3D" id="4.10.60.10">
    <property type="entry name" value="Zinc finger, CCHC-type"/>
    <property type="match status" value="1"/>
</dbReference>
<dbReference type="SUPFAM" id="SSF57756">
    <property type="entry name" value="Retrovirus zinc finger-like domains"/>
    <property type="match status" value="1"/>
</dbReference>
<dbReference type="SMART" id="SM00343">
    <property type="entry name" value="ZnF_C2HC"/>
    <property type="match status" value="1"/>
</dbReference>
<dbReference type="PROSITE" id="PS50158">
    <property type="entry name" value="ZF_CCHC"/>
    <property type="match status" value="1"/>
</dbReference>
<proteinExistence type="predicted"/>
<gene>
    <name evidence="5" type="ORF">ZIOFF_053498</name>
</gene>
<dbReference type="GO" id="GO:0016020">
    <property type="term" value="C:membrane"/>
    <property type="evidence" value="ECO:0007669"/>
    <property type="project" value="TreeGrafter"/>
</dbReference>
<dbReference type="PANTHER" id="PTHR43272">
    <property type="entry name" value="LONG-CHAIN-FATTY-ACID--COA LIGASE"/>
    <property type="match status" value="1"/>
</dbReference>
<dbReference type="InterPro" id="IPR036875">
    <property type="entry name" value="Znf_CCHC_sf"/>
</dbReference>
<dbReference type="AlphaFoldDB" id="A0A8J5FG67"/>
<dbReference type="InterPro" id="IPR001878">
    <property type="entry name" value="Znf_CCHC"/>
</dbReference>
<feature type="domain" description="CCHC-type" evidence="4">
    <location>
        <begin position="304"/>
        <end position="317"/>
    </location>
</feature>
<dbReference type="Gene3D" id="3.40.50.12780">
    <property type="entry name" value="N-terminal domain of ligase-like"/>
    <property type="match status" value="1"/>
</dbReference>
<reference evidence="5 6" key="1">
    <citation type="submission" date="2020-08" db="EMBL/GenBank/DDBJ databases">
        <title>Plant Genome Project.</title>
        <authorList>
            <person name="Zhang R.-G."/>
        </authorList>
    </citation>
    <scope>NUCLEOTIDE SEQUENCE [LARGE SCALE GENOMIC DNA]</scope>
    <source>
        <tissue evidence="5">Rhizome</tissue>
    </source>
</reference>
<keyword evidence="3" id="KW-0862">Zinc</keyword>
<dbReference type="InterPro" id="IPR000873">
    <property type="entry name" value="AMP-dep_synth/lig_dom"/>
</dbReference>
<dbReference type="GO" id="GO:0005524">
    <property type="term" value="F:ATP binding"/>
    <property type="evidence" value="ECO:0007669"/>
    <property type="project" value="UniProtKB-KW"/>
</dbReference>
<dbReference type="InterPro" id="IPR054722">
    <property type="entry name" value="PolX-like_BBD"/>
</dbReference>
<evidence type="ECO:0000256" key="3">
    <source>
        <dbReference type="PROSITE-ProRule" id="PRU00047"/>
    </source>
</evidence>
<accession>A0A8J5FG67</accession>